<evidence type="ECO:0000256" key="1">
    <source>
        <dbReference type="SAM" id="Phobius"/>
    </source>
</evidence>
<keyword evidence="3" id="KW-1185">Reference proteome</keyword>
<reference evidence="2" key="1">
    <citation type="submission" date="2022-11" db="EMBL/GenBank/DDBJ databases">
        <authorList>
            <person name="Kikuchi T."/>
        </authorList>
    </citation>
    <scope>NUCLEOTIDE SEQUENCE</scope>
    <source>
        <strain evidence="2">PS1010</strain>
    </source>
</reference>
<feature type="transmembrane region" description="Helical" evidence="1">
    <location>
        <begin position="140"/>
        <end position="161"/>
    </location>
</feature>
<dbReference type="PANTHER" id="PTHR22943">
    <property type="entry name" value="7-TRANSMEMBRANE DOMAIN RECEPTOR C.ELEGANS"/>
    <property type="match status" value="1"/>
</dbReference>
<dbReference type="GO" id="GO:0038022">
    <property type="term" value="F:G protein-coupled olfactory receptor activity"/>
    <property type="evidence" value="ECO:0007669"/>
    <property type="project" value="TreeGrafter"/>
</dbReference>
<feature type="transmembrane region" description="Helical" evidence="1">
    <location>
        <begin position="57"/>
        <end position="80"/>
    </location>
</feature>
<dbReference type="GO" id="GO:0005886">
    <property type="term" value="C:plasma membrane"/>
    <property type="evidence" value="ECO:0007669"/>
    <property type="project" value="TreeGrafter"/>
</dbReference>
<evidence type="ECO:0000313" key="3">
    <source>
        <dbReference type="Proteomes" id="UP001152747"/>
    </source>
</evidence>
<keyword evidence="1" id="KW-1133">Transmembrane helix</keyword>
<name>A0A9P1IYJ9_9PELO</name>
<dbReference type="InterPro" id="IPR019428">
    <property type="entry name" value="7TM_GPCR_serpentine_rcpt_Str"/>
</dbReference>
<dbReference type="SUPFAM" id="SSF81321">
    <property type="entry name" value="Family A G protein-coupled receptor-like"/>
    <property type="match status" value="1"/>
</dbReference>
<organism evidence="2 3">
    <name type="scientific">Caenorhabditis angaria</name>
    <dbReference type="NCBI Taxonomy" id="860376"/>
    <lineage>
        <taxon>Eukaryota</taxon>
        <taxon>Metazoa</taxon>
        <taxon>Ecdysozoa</taxon>
        <taxon>Nematoda</taxon>
        <taxon>Chromadorea</taxon>
        <taxon>Rhabditida</taxon>
        <taxon>Rhabditina</taxon>
        <taxon>Rhabditomorpha</taxon>
        <taxon>Rhabditoidea</taxon>
        <taxon>Rhabditidae</taxon>
        <taxon>Peloderinae</taxon>
        <taxon>Caenorhabditis</taxon>
    </lineage>
</organism>
<evidence type="ECO:0008006" key="4">
    <source>
        <dbReference type="Google" id="ProtNLM"/>
    </source>
</evidence>
<dbReference type="PANTHER" id="PTHR22943:SF248">
    <property type="entry name" value="SEVEN TM RECEPTOR"/>
    <property type="match status" value="1"/>
</dbReference>
<evidence type="ECO:0000313" key="2">
    <source>
        <dbReference type="EMBL" id="CAI5453424.1"/>
    </source>
</evidence>
<comment type="caution">
    <text evidence="2">The sequence shown here is derived from an EMBL/GenBank/DDBJ whole genome shotgun (WGS) entry which is preliminary data.</text>
</comment>
<accession>A0A9P1IYJ9</accession>
<dbReference type="Proteomes" id="UP001152747">
    <property type="component" value="Unassembled WGS sequence"/>
</dbReference>
<dbReference type="EMBL" id="CANHGI010000005">
    <property type="protein sequence ID" value="CAI5453424.1"/>
    <property type="molecule type" value="Genomic_DNA"/>
</dbReference>
<keyword evidence="1" id="KW-0812">Transmembrane</keyword>
<dbReference type="Pfam" id="PF10326">
    <property type="entry name" value="7TM_GPCR_Str"/>
    <property type="match status" value="1"/>
</dbReference>
<dbReference type="OrthoDB" id="5859135at2759"/>
<dbReference type="GO" id="GO:0042048">
    <property type="term" value="P:olfactory behavior"/>
    <property type="evidence" value="ECO:0007669"/>
    <property type="project" value="TreeGrafter"/>
</dbReference>
<feature type="transmembrane region" description="Helical" evidence="1">
    <location>
        <begin position="101"/>
        <end position="128"/>
    </location>
</feature>
<dbReference type="AlphaFoldDB" id="A0A9P1IYJ9"/>
<sequence>MTFIYFPTSNSQIDAAIKNVLIEEHDWKVEHVLYIGPYLYKTTDTSHYTYEKTLTCMFIMLTIMTSSIGTIIIFILKCYIKINTYIKTTKNLSRKWNGLQYQLFYALVTQTLIPVILMHLPVATLFILTILSINFGRASIIVSITCALFPALDPFPVIIIVKHYRLAMMSSVTTPVVKFIQRRLDNPI</sequence>
<protein>
    <recommendedName>
        <fullName evidence="4">7TM GPCR serpentine receptor class x (Srx) domain-containing protein</fullName>
    </recommendedName>
</protein>
<gene>
    <name evidence="2" type="ORF">CAMP_LOCUS16061</name>
</gene>
<proteinExistence type="predicted"/>
<keyword evidence="1" id="KW-0472">Membrane</keyword>